<keyword evidence="3" id="KW-1185">Reference proteome</keyword>
<proteinExistence type="predicted"/>
<comment type="caution">
    <text evidence="2">The sequence shown here is derived from an EMBL/GenBank/DDBJ whole genome shotgun (WGS) entry which is preliminary data.</text>
</comment>
<keyword evidence="1" id="KW-0732">Signal</keyword>
<gene>
    <name evidence="2" type="ORF">BX611_2401</name>
</gene>
<protein>
    <recommendedName>
        <fullName evidence="4">Secreted protein</fullName>
    </recommendedName>
</protein>
<dbReference type="OrthoDB" id="1493875at2"/>
<sequence>MRQFFTKITAVLMAFVVLFSTMSFTISEHFCGDYLVDSALFSKAESCGMEMQKPSPTKDCSINKDNCCSDILKQFEGQSELKTDVFKLNFEQQVFITSFVCSYINLFEGLEENIIPFKDYSPPFIVKDIQTLDEIFLI</sequence>
<dbReference type="InterPro" id="IPR058512">
    <property type="entry name" value="DUF8199"/>
</dbReference>
<name>A0A3D9RME2_9FLAO</name>
<evidence type="ECO:0000256" key="1">
    <source>
        <dbReference type="SAM" id="SignalP"/>
    </source>
</evidence>
<dbReference type="InterPro" id="IPR058060">
    <property type="entry name" value="HYC_CC_PP"/>
</dbReference>
<dbReference type="RefSeq" id="WP_115881471.1">
    <property type="nucleotide sequence ID" value="NZ_QTTQ01000011.1"/>
</dbReference>
<accession>A0A3D9RME2</accession>
<feature type="chain" id="PRO_5017607495" description="Secreted protein" evidence="1">
    <location>
        <begin position="26"/>
        <end position="138"/>
    </location>
</feature>
<evidence type="ECO:0008006" key="4">
    <source>
        <dbReference type="Google" id="ProtNLM"/>
    </source>
</evidence>
<feature type="signal peptide" evidence="1">
    <location>
        <begin position="1"/>
        <end position="25"/>
    </location>
</feature>
<organism evidence="2 3">
    <name type="scientific">Lutibacter oceani</name>
    <dbReference type="NCBI Taxonomy" id="1853311"/>
    <lineage>
        <taxon>Bacteria</taxon>
        <taxon>Pseudomonadati</taxon>
        <taxon>Bacteroidota</taxon>
        <taxon>Flavobacteriia</taxon>
        <taxon>Flavobacteriales</taxon>
        <taxon>Flavobacteriaceae</taxon>
        <taxon>Lutibacter</taxon>
    </lineage>
</organism>
<evidence type="ECO:0000313" key="3">
    <source>
        <dbReference type="Proteomes" id="UP000256429"/>
    </source>
</evidence>
<evidence type="ECO:0000313" key="2">
    <source>
        <dbReference type="EMBL" id="REE80748.1"/>
    </source>
</evidence>
<dbReference type="AlphaFoldDB" id="A0A3D9RME2"/>
<dbReference type="Pfam" id="PF26622">
    <property type="entry name" value="DUF8199"/>
    <property type="match status" value="1"/>
</dbReference>
<dbReference type="EMBL" id="QTTQ01000011">
    <property type="protein sequence ID" value="REE80748.1"/>
    <property type="molecule type" value="Genomic_DNA"/>
</dbReference>
<dbReference type="Proteomes" id="UP000256429">
    <property type="component" value="Unassembled WGS sequence"/>
</dbReference>
<reference evidence="2 3" key="1">
    <citation type="submission" date="2018-08" db="EMBL/GenBank/DDBJ databases">
        <title>Genomic Encyclopedia of Type Strains, Phase III (KMG-III): the genomes of soil and plant-associated and newly described type strains.</title>
        <authorList>
            <person name="Whitman W."/>
        </authorList>
    </citation>
    <scope>NUCLEOTIDE SEQUENCE [LARGE SCALE GENOMIC DNA]</scope>
    <source>
        <strain evidence="2 3">325-5</strain>
    </source>
</reference>
<dbReference type="NCBIfam" id="NF047658">
    <property type="entry name" value="HYC_CC_PP"/>
    <property type="match status" value="1"/>
</dbReference>